<dbReference type="PANTHER" id="PTHR46898">
    <property type="entry name" value="SENESCENCE-ASSOCIATED CARBOXYLESTERASE 101"/>
    <property type="match status" value="1"/>
</dbReference>
<dbReference type="PANTHER" id="PTHR46898:SF3">
    <property type="entry name" value="FUNGAL LIPASE-LIKE DOMAIN-CONTAINING PROTEIN"/>
    <property type="match status" value="1"/>
</dbReference>
<dbReference type="GO" id="GO:0005737">
    <property type="term" value="C:cytoplasm"/>
    <property type="evidence" value="ECO:0007669"/>
    <property type="project" value="UniProtKB-SubCell"/>
</dbReference>
<name>A0AAN9KH92_CANGL</name>
<dbReference type="Pfam" id="PF01764">
    <property type="entry name" value="Lipase_3"/>
    <property type="match status" value="2"/>
</dbReference>
<evidence type="ECO:0000259" key="7">
    <source>
        <dbReference type="Pfam" id="PF01764"/>
    </source>
</evidence>
<dbReference type="AlphaFoldDB" id="A0AAN9KH92"/>
<protein>
    <recommendedName>
        <fullName evidence="11">Fungal lipase-like domain-containing protein</fullName>
    </recommendedName>
</protein>
<dbReference type="SUPFAM" id="SSF53474">
    <property type="entry name" value="alpha/beta-Hydrolases"/>
    <property type="match status" value="2"/>
</dbReference>
<proteinExistence type="predicted"/>
<keyword evidence="4" id="KW-0378">Hydrolase</keyword>
<dbReference type="GO" id="GO:0006629">
    <property type="term" value="P:lipid metabolic process"/>
    <property type="evidence" value="ECO:0007669"/>
    <property type="project" value="InterPro"/>
</dbReference>
<evidence type="ECO:0000256" key="4">
    <source>
        <dbReference type="ARBA" id="ARBA00022801"/>
    </source>
</evidence>
<evidence type="ECO:0000256" key="1">
    <source>
        <dbReference type="ARBA" id="ARBA00004123"/>
    </source>
</evidence>
<dbReference type="GO" id="GO:0052689">
    <property type="term" value="F:carboxylic ester hydrolase activity"/>
    <property type="evidence" value="ECO:0007669"/>
    <property type="project" value="InterPro"/>
</dbReference>
<keyword evidence="10" id="KW-1185">Reference proteome</keyword>
<evidence type="ECO:0000256" key="5">
    <source>
        <dbReference type="ARBA" id="ARBA00022821"/>
    </source>
</evidence>
<evidence type="ECO:0000256" key="2">
    <source>
        <dbReference type="ARBA" id="ARBA00004496"/>
    </source>
</evidence>
<dbReference type="InterPro" id="IPR041266">
    <property type="entry name" value="EDS1_EP"/>
</dbReference>
<feature type="domain" description="Fungal lipase-type" evidence="7">
    <location>
        <begin position="326"/>
        <end position="414"/>
    </location>
</feature>
<evidence type="ECO:0000256" key="3">
    <source>
        <dbReference type="ARBA" id="ARBA00022490"/>
    </source>
</evidence>
<reference evidence="9 10" key="1">
    <citation type="submission" date="2024-01" db="EMBL/GenBank/DDBJ databases">
        <title>The genomes of 5 underutilized Papilionoideae crops provide insights into root nodulation and disease resistanc.</title>
        <authorList>
            <person name="Jiang F."/>
        </authorList>
    </citation>
    <scope>NUCLEOTIDE SEQUENCE [LARGE SCALE GENOMIC DNA]</scope>
    <source>
        <strain evidence="9">LVBAO_FW01</strain>
        <tissue evidence="9">Leaves</tissue>
    </source>
</reference>
<accession>A0AAN9KH92</accession>
<evidence type="ECO:0000313" key="9">
    <source>
        <dbReference type="EMBL" id="KAK7316406.1"/>
    </source>
</evidence>
<evidence type="ECO:0000256" key="6">
    <source>
        <dbReference type="ARBA" id="ARBA00023242"/>
    </source>
</evidence>
<dbReference type="InterPro" id="IPR002921">
    <property type="entry name" value="Fungal_lipase-type"/>
</dbReference>
<evidence type="ECO:0000259" key="8">
    <source>
        <dbReference type="Pfam" id="PF18117"/>
    </source>
</evidence>
<dbReference type="InterPro" id="IPR044603">
    <property type="entry name" value="SAG101-like"/>
</dbReference>
<organism evidence="9 10">
    <name type="scientific">Canavalia gladiata</name>
    <name type="common">Sword bean</name>
    <name type="synonym">Dolichos gladiatus</name>
    <dbReference type="NCBI Taxonomy" id="3824"/>
    <lineage>
        <taxon>Eukaryota</taxon>
        <taxon>Viridiplantae</taxon>
        <taxon>Streptophyta</taxon>
        <taxon>Embryophyta</taxon>
        <taxon>Tracheophyta</taxon>
        <taxon>Spermatophyta</taxon>
        <taxon>Magnoliopsida</taxon>
        <taxon>eudicotyledons</taxon>
        <taxon>Gunneridae</taxon>
        <taxon>Pentapetalae</taxon>
        <taxon>rosids</taxon>
        <taxon>fabids</taxon>
        <taxon>Fabales</taxon>
        <taxon>Fabaceae</taxon>
        <taxon>Papilionoideae</taxon>
        <taxon>50 kb inversion clade</taxon>
        <taxon>NPAAA clade</taxon>
        <taxon>indigoferoid/millettioid clade</taxon>
        <taxon>Phaseoleae</taxon>
        <taxon>Canavalia</taxon>
    </lineage>
</organism>
<comment type="subcellular location">
    <subcellularLocation>
        <location evidence="2">Cytoplasm</location>
    </subcellularLocation>
    <subcellularLocation>
        <location evidence="1">Nucleus</location>
    </subcellularLocation>
</comment>
<keyword evidence="5" id="KW-0611">Plant defense</keyword>
<dbReference type="Proteomes" id="UP001367508">
    <property type="component" value="Unassembled WGS sequence"/>
</dbReference>
<comment type="caution">
    <text evidence="9">The sequence shown here is derived from an EMBL/GenBank/DDBJ whole genome shotgun (WGS) entry which is preliminary data.</text>
</comment>
<keyword evidence="3" id="KW-0963">Cytoplasm</keyword>
<evidence type="ECO:0008006" key="11">
    <source>
        <dbReference type="Google" id="ProtNLM"/>
    </source>
</evidence>
<dbReference type="GO" id="GO:0006952">
    <property type="term" value="P:defense response"/>
    <property type="evidence" value="ECO:0007669"/>
    <property type="project" value="UniProtKB-KW"/>
</dbReference>
<gene>
    <name evidence="9" type="ORF">VNO77_35421</name>
</gene>
<evidence type="ECO:0000313" key="10">
    <source>
        <dbReference type="Proteomes" id="UP001367508"/>
    </source>
</evidence>
<dbReference type="Gene3D" id="3.40.50.1820">
    <property type="entry name" value="alpha/beta hydrolase"/>
    <property type="match status" value="2"/>
</dbReference>
<dbReference type="EMBL" id="JAYMYQ010000008">
    <property type="protein sequence ID" value="KAK7316406.1"/>
    <property type="molecule type" value="Genomic_DNA"/>
</dbReference>
<dbReference type="GO" id="GO:0005634">
    <property type="term" value="C:nucleus"/>
    <property type="evidence" value="ECO:0007669"/>
    <property type="project" value="UniProtKB-SubCell"/>
</dbReference>
<feature type="domain" description="EDS1 EP" evidence="8">
    <location>
        <begin position="194"/>
        <end position="259"/>
    </location>
</feature>
<keyword evidence="6" id="KW-0539">Nucleus</keyword>
<dbReference type="InterPro" id="IPR029058">
    <property type="entry name" value="AB_hydrolase_fold"/>
</dbReference>
<dbReference type="Pfam" id="PF18117">
    <property type="entry name" value="EDS1_EP"/>
    <property type="match status" value="1"/>
</dbReference>
<feature type="domain" description="Fungal lipase-type" evidence="7">
    <location>
        <begin position="6"/>
        <end position="82"/>
    </location>
</feature>
<sequence length="483" mass="54169">MQINSSTPLIVTGNGLGGSVASLFTVSLLESFRLGKNRPLCITYGSPLIGDKKLQQAISRDPVWNSCFLHLVSLKDPLPTLFITNPNLQTNAYMPFGTFLFCSDVTSTCFENPDSILELLIALGSIHDQNQGFKFADYGDIGENLNHKAICKDLTIMAEDMPPLPILVSNSSLASSICLQFQTLGLTPRKQALLSCRESMVAEETEEALKKLVEFEEYVYGLLQDYQVSSEFCLQQCSYMRRWNEYKAIKGTAYNSELAIFMNDPNLTIIAYEAHTYCNLELDLIPSYVIREMNFFHFDFLSTKLNPIIHVDRTAFSLIYDNHQRLDAWKKSEINNSTRLIVTGHGVGGSIASLFTISLLERIRLGKNRPLCITYGSPLIGDKTLQQAISPSLIWSSCFLHVVSLEDPLPRLFITKYSSSWAALSQTGVYIPFGTFLFCSDLNSTCYENRDSVLELILLGKIEDHNEGFQLTDYEKNSGKSQS</sequence>